<sequence>MQELLTREEKHNKRLLKPFLDALWSDGAPSYHLMFVGKLRAYAYDARWYRNYDPSKTTVTRELMENDLLRSLRRAERINAAGERSRMCVEEEKSYISVAIEALCTGIAYDAELVTTGRSFLDWDDEIALWRRMLDERMAAKPISSALERASDRLRCAECWLRRIYACEAMRTHVLFPAQLALAENVCPLSE</sequence>
<organism evidence="1 2">
    <name type="scientific">Acanthamoeba castellanii medusavirus J1</name>
    <dbReference type="NCBI Taxonomy" id="3114988"/>
    <lineage>
        <taxon>Viruses</taxon>
        <taxon>Varidnaviria</taxon>
        <taxon>Bamfordvirae</taxon>
        <taxon>Nucleocytoviricota</taxon>
        <taxon>Megaviricetes</taxon>
        <taxon>Mamonoviridae</taxon>
        <taxon>Medusavirus</taxon>
        <taxon>Medusavirus medusae</taxon>
    </lineage>
</organism>
<proteinExistence type="predicted"/>
<protein>
    <submittedName>
        <fullName evidence="1">Uncharacterized protein</fullName>
    </submittedName>
</protein>
<evidence type="ECO:0000313" key="1">
    <source>
        <dbReference type="EMBL" id="BBI30162.1"/>
    </source>
</evidence>
<dbReference type="KEGG" id="vg:80540514"/>
<keyword evidence="2" id="KW-1185">Reference proteome</keyword>
<dbReference type="EMBL" id="AP018495">
    <property type="protein sequence ID" value="BBI30162.1"/>
    <property type="molecule type" value="Genomic_DNA"/>
</dbReference>
<name>A0A3T1CWF9_9VIRU</name>
<accession>A0A3T1CWF9</accession>
<evidence type="ECO:0000313" key="2">
    <source>
        <dbReference type="Proteomes" id="UP001161669"/>
    </source>
</evidence>
<reference evidence="2" key="1">
    <citation type="journal article" date="2019" name="J. Virol.">
        <title>Medusavirus, a novel large DNA virus discovered from hot spring water.</title>
        <authorList>
            <person name="Yoshikawa G."/>
            <person name="Blanc-Mathieu R."/>
            <person name="Song C."/>
            <person name="Kayama Y."/>
            <person name="Mochizuki T."/>
            <person name="Murata K."/>
            <person name="Ogata H."/>
            <person name="Takemura M."/>
        </authorList>
    </citation>
    <scope>NUCLEOTIDE SEQUENCE [LARGE SCALE GENOMIC DNA]</scope>
</reference>
<dbReference type="Proteomes" id="UP001161669">
    <property type="component" value="Segment"/>
</dbReference>